<dbReference type="EMBL" id="JAOG01000003">
    <property type="protein sequence ID" value="EUA52969.1"/>
    <property type="molecule type" value="Genomic_DNA"/>
</dbReference>
<feature type="transmembrane region" description="Helical" evidence="11">
    <location>
        <begin position="21"/>
        <end position="42"/>
    </location>
</feature>
<feature type="compositionally biased region" description="Basic and acidic residues" evidence="10">
    <location>
        <begin position="484"/>
        <end position="494"/>
    </location>
</feature>
<dbReference type="InterPro" id="IPR003594">
    <property type="entry name" value="HATPase_dom"/>
</dbReference>
<evidence type="ECO:0000256" key="10">
    <source>
        <dbReference type="SAM" id="MobiDB-lite"/>
    </source>
</evidence>
<comment type="catalytic activity">
    <reaction evidence="1">
        <text>ATP + protein L-histidine = ADP + protein N-phospho-L-histidine.</text>
        <dbReference type="EC" id="2.7.13.3"/>
    </reaction>
</comment>
<feature type="compositionally biased region" description="Low complexity" evidence="10">
    <location>
        <begin position="354"/>
        <end position="363"/>
    </location>
</feature>
<evidence type="ECO:0000256" key="9">
    <source>
        <dbReference type="ARBA" id="ARBA00023012"/>
    </source>
</evidence>
<feature type="compositionally biased region" description="Basic and acidic residues" evidence="10">
    <location>
        <begin position="574"/>
        <end position="602"/>
    </location>
</feature>
<evidence type="ECO:0000256" key="11">
    <source>
        <dbReference type="SAM" id="Phobius"/>
    </source>
</evidence>
<dbReference type="EC" id="2.7.13.3" evidence="3"/>
<dbReference type="Pfam" id="PF00672">
    <property type="entry name" value="HAMP"/>
    <property type="match status" value="1"/>
</dbReference>
<dbReference type="Pfam" id="PF02518">
    <property type="entry name" value="HATPase_c"/>
    <property type="match status" value="1"/>
</dbReference>
<feature type="region of interest" description="Disordered" evidence="10">
    <location>
        <begin position="541"/>
        <end position="631"/>
    </location>
</feature>
<dbReference type="SMART" id="SM00304">
    <property type="entry name" value="HAMP"/>
    <property type="match status" value="1"/>
</dbReference>
<protein>
    <recommendedName>
        <fullName evidence="3">histidine kinase</fullName>
        <ecNumber evidence="3">2.7.13.3</ecNumber>
    </recommendedName>
</protein>
<dbReference type="AlphaFoldDB" id="X8CA36"/>
<keyword evidence="6 11" id="KW-0812">Transmembrane</keyword>
<comment type="subcellular location">
    <subcellularLocation>
        <location evidence="2">Membrane</location>
    </subcellularLocation>
</comment>
<evidence type="ECO:0000313" key="14">
    <source>
        <dbReference type="EMBL" id="EUA52969.1"/>
    </source>
</evidence>
<evidence type="ECO:0000259" key="12">
    <source>
        <dbReference type="SMART" id="SM00304"/>
    </source>
</evidence>
<keyword evidence="11" id="KW-0472">Membrane</keyword>
<evidence type="ECO:0000313" key="15">
    <source>
        <dbReference type="Proteomes" id="UP000020825"/>
    </source>
</evidence>
<dbReference type="PANTHER" id="PTHR45436">
    <property type="entry name" value="SENSOR HISTIDINE KINASE YKOH"/>
    <property type="match status" value="1"/>
</dbReference>
<gene>
    <name evidence="14" type="ORF">I550_4601</name>
</gene>
<keyword evidence="5" id="KW-0808">Transferase</keyword>
<dbReference type="Gene3D" id="3.30.565.10">
    <property type="entry name" value="Histidine kinase-like ATPase, C-terminal domain"/>
    <property type="match status" value="1"/>
</dbReference>
<dbReference type="Gene3D" id="6.10.340.10">
    <property type="match status" value="1"/>
</dbReference>
<sequence length="631" mass="68081">MTKAVHAQAADRRSAAILDTVLVLAAIVIALVVVLLVARALVRPLRILRDGALKVAHTDLEEEVARVKAGGAEPIPTPLPVYTTEEIGQVAHAVDELHTQALLLAGDEARLRLLVNDMFETMSRRSRSLVDQQLALIDRLERNEENPERLDSLFRLDHLAARLRRNSANLLVLAGAQLARDQRDPVPLATVINAAVSEVEDYRRVEIAGLPECALVGAAAGGAIHLFAELIDNALRYSPPTTSVRVSASRGGDGGVVVRIADSGLGMNDADRRIANMRLQAGGDVSPDNARHMGLFVVGRIAGRHGIRVGLRGPRPTRRVRAPPPRSTCRRRSSPAWPPRNRLRPGTFGRCRLRAPNSPARSPRAPPADDARRHDGTREPAARNAPPAPGPSVTLLPRRNPGSSGITDVPTPPAEPPPPRRRRELATPWWENAPQAAPAARPAEPEAAPEPPPQPTPAPEPAPEPAPAPPVRAASDTSAFFAARPREPRQDKPADPATDDDVIYRRMLSEMLGDPHDLVNSPDLDWQSVWDRGWTLAAAAEDKPVESHTTDHGLPVRTPGARLVPGGANATGLAERDEPEHGQNGRSHREPQHAAVTRDPEAVRASFSNHFGGVRSGRSHARDTEQGPDEQ</sequence>
<feature type="region of interest" description="Disordered" evidence="10">
    <location>
        <begin position="308"/>
        <end position="501"/>
    </location>
</feature>
<evidence type="ECO:0000256" key="5">
    <source>
        <dbReference type="ARBA" id="ARBA00022679"/>
    </source>
</evidence>
<evidence type="ECO:0000256" key="7">
    <source>
        <dbReference type="ARBA" id="ARBA00022777"/>
    </source>
</evidence>
<dbReference type="GO" id="GO:0000160">
    <property type="term" value="P:phosphorelay signal transduction system"/>
    <property type="evidence" value="ECO:0007669"/>
    <property type="project" value="UniProtKB-KW"/>
</dbReference>
<proteinExistence type="predicted"/>
<dbReference type="InterPro" id="IPR036890">
    <property type="entry name" value="HATPase_C_sf"/>
</dbReference>
<dbReference type="SMART" id="SM00387">
    <property type="entry name" value="HATPase_c"/>
    <property type="match status" value="1"/>
</dbReference>
<feature type="compositionally biased region" description="Basic and acidic residues" evidence="10">
    <location>
        <begin position="367"/>
        <end position="381"/>
    </location>
</feature>
<name>X8CA36_MYCIT</name>
<feature type="compositionally biased region" description="Low complexity" evidence="10">
    <location>
        <begin position="433"/>
        <end position="446"/>
    </location>
</feature>
<organism evidence="14 15">
    <name type="scientific">Mycobacterium intracellulare 1956</name>
    <dbReference type="NCBI Taxonomy" id="1299331"/>
    <lineage>
        <taxon>Bacteria</taxon>
        <taxon>Bacillati</taxon>
        <taxon>Actinomycetota</taxon>
        <taxon>Actinomycetes</taxon>
        <taxon>Mycobacteriales</taxon>
        <taxon>Mycobacteriaceae</taxon>
        <taxon>Mycobacterium</taxon>
        <taxon>Mycobacterium avium complex (MAC)</taxon>
    </lineage>
</organism>
<evidence type="ECO:0000256" key="4">
    <source>
        <dbReference type="ARBA" id="ARBA00022553"/>
    </source>
</evidence>
<feature type="domain" description="HAMP" evidence="12">
    <location>
        <begin position="39"/>
        <end position="106"/>
    </location>
</feature>
<feature type="compositionally biased region" description="Basic and acidic residues" evidence="10">
    <location>
        <begin position="541"/>
        <end position="551"/>
    </location>
</feature>
<dbReference type="PATRIC" id="fig|1299331.3.peg.4496"/>
<evidence type="ECO:0000256" key="8">
    <source>
        <dbReference type="ARBA" id="ARBA00022989"/>
    </source>
</evidence>
<evidence type="ECO:0000256" key="2">
    <source>
        <dbReference type="ARBA" id="ARBA00004370"/>
    </source>
</evidence>
<reference evidence="14 15" key="1">
    <citation type="submission" date="2013-12" db="EMBL/GenBank/DDBJ databases">
        <authorList>
            <person name="Zelazny A."/>
            <person name="Olivier K."/>
            <person name="Holland S."/>
            <person name="Lenaerts A."/>
            <person name="Ordway D."/>
            <person name="DeGroote M.A."/>
            <person name="Parker T."/>
            <person name="Sizemore C."/>
            <person name="Tallon L.J."/>
            <person name="Sadzewicz L.K."/>
            <person name="Sengamalay N."/>
            <person name="Fraser C.M."/>
            <person name="Hine E."/>
            <person name="Shefchek K.A."/>
            <person name="Das S.P."/>
            <person name="Tettelin H."/>
        </authorList>
    </citation>
    <scope>NUCLEOTIDE SEQUENCE [LARGE SCALE GENOMIC DNA]</scope>
    <source>
        <strain evidence="14 15">1956</strain>
    </source>
</reference>
<keyword evidence="8 11" id="KW-1133">Transmembrane helix</keyword>
<keyword evidence="9" id="KW-0902">Two-component regulatory system</keyword>
<dbReference type="SUPFAM" id="SSF55874">
    <property type="entry name" value="ATPase domain of HSP90 chaperone/DNA topoisomerase II/histidine kinase"/>
    <property type="match status" value="1"/>
</dbReference>
<evidence type="ECO:0000256" key="3">
    <source>
        <dbReference type="ARBA" id="ARBA00012438"/>
    </source>
</evidence>
<dbReference type="GO" id="GO:0005886">
    <property type="term" value="C:plasma membrane"/>
    <property type="evidence" value="ECO:0007669"/>
    <property type="project" value="TreeGrafter"/>
</dbReference>
<dbReference type="InterPro" id="IPR003660">
    <property type="entry name" value="HAMP_dom"/>
</dbReference>
<dbReference type="PANTHER" id="PTHR45436:SF5">
    <property type="entry name" value="SENSOR HISTIDINE KINASE TRCS"/>
    <property type="match status" value="1"/>
</dbReference>
<evidence type="ECO:0000256" key="6">
    <source>
        <dbReference type="ARBA" id="ARBA00022692"/>
    </source>
</evidence>
<feature type="compositionally biased region" description="Pro residues" evidence="10">
    <location>
        <begin position="448"/>
        <end position="470"/>
    </location>
</feature>
<comment type="caution">
    <text evidence="14">The sequence shown here is derived from an EMBL/GenBank/DDBJ whole genome shotgun (WGS) entry which is preliminary data.</text>
</comment>
<dbReference type="GO" id="GO:0004673">
    <property type="term" value="F:protein histidine kinase activity"/>
    <property type="evidence" value="ECO:0007669"/>
    <property type="project" value="UniProtKB-EC"/>
</dbReference>
<accession>X8CA36</accession>
<evidence type="ECO:0000256" key="1">
    <source>
        <dbReference type="ARBA" id="ARBA00000085"/>
    </source>
</evidence>
<keyword evidence="4" id="KW-0597">Phosphoprotein</keyword>
<keyword evidence="7" id="KW-0418">Kinase</keyword>
<dbReference type="InterPro" id="IPR050428">
    <property type="entry name" value="TCS_sensor_his_kinase"/>
</dbReference>
<feature type="domain" description="Histidine kinase/HSP90-like ATPase" evidence="13">
    <location>
        <begin position="218"/>
        <end position="326"/>
    </location>
</feature>
<evidence type="ECO:0000259" key="13">
    <source>
        <dbReference type="SMART" id="SM00387"/>
    </source>
</evidence>
<dbReference type="Proteomes" id="UP000020825">
    <property type="component" value="Unassembled WGS sequence"/>
</dbReference>